<accession>A0A645EDB3</accession>
<name>A0A645EDB3_9ZZZZ</name>
<protein>
    <submittedName>
        <fullName evidence="2">Uncharacterized protein</fullName>
    </submittedName>
</protein>
<feature type="region of interest" description="Disordered" evidence="1">
    <location>
        <begin position="101"/>
        <end position="167"/>
    </location>
</feature>
<evidence type="ECO:0000256" key="1">
    <source>
        <dbReference type="SAM" id="MobiDB-lite"/>
    </source>
</evidence>
<dbReference type="EMBL" id="VSSQ01044791">
    <property type="protein sequence ID" value="MPM98652.1"/>
    <property type="molecule type" value="Genomic_DNA"/>
</dbReference>
<comment type="caution">
    <text evidence="2">The sequence shown here is derived from an EMBL/GenBank/DDBJ whole genome shotgun (WGS) entry which is preliminary data.</text>
</comment>
<proteinExistence type="predicted"/>
<feature type="region of interest" description="Disordered" evidence="1">
    <location>
        <begin position="198"/>
        <end position="229"/>
    </location>
</feature>
<gene>
    <name evidence="2" type="ORF">SDC9_145840</name>
</gene>
<feature type="compositionally biased region" description="Basic and acidic residues" evidence="1">
    <location>
        <begin position="123"/>
        <end position="142"/>
    </location>
</feature>
<evidence type="ECO:0000313" key="2">
    <source>
        <dbReference type="EMBL" id="MPM98652.1"/>
    </source>
</evidence>
<reference evidence="2" key="1">
    <citation type="submission" date="2019-08" db="EMBL/GenBank/DDBJ databases">
        <authorList>
            <person name="Kucharzyk K."/>
            <person name="Murdoch R.W."/>
            <person name="Higgins S."/>
            <person name="Loffler F."/>
        </authorList>
    </citation>
    <scope>NUCLEOTIDE SEQUENCE</scope>
</reference>
<dbReference type="AlphaFoldDB" id="A0A645EDB3"/>
<sequence>MVRLEPFVAGEHPRDRLRLQPRHLPPGATGHRRVAVRVGVGDLGPADLAEQIADHALVGLESQPAGRLDHQAVAVVGQPWQGTPVRPGPEVLGLAQRRGVERPGLHPAGPQLLEPAPHLPRRAGGERHRQDLGGGVRADRAAVGDPVGDGTRLAGPRPRDHRNRTGQAGRHVALLGIQAIEQGFGRRQVRGWCGHAPHCRSRRRQQAPAQVPDRPDERCQRPPLGWWPS</sequence>
<organism evidence="2">
    <name type="scientific">bioreactor metagenome</name>
    <dbReference type="NCBI Taxonomy" id="1076179"/>
    <lineage>
        <taxon>unclassified sequences</taxon>
        <taxon>metagenomes</taxon>
        <taxon>ecological metagenomes</taxon>
    </lineage>
</organism>